<reference evidence="7 8" key="1">
    <citation type="submission" date="2018-11" db="EMBL/GenBank/DDBJ databases">
        <authorList>
            <person name="Li F."/>
        </authorList>
    </citation>
    <scope>NUCLEOTIDE SEQUENCE [LARGE SCALE GENOMIC DNA]</scope>
    <source>
        <strain evidence="7 8">YS17T</strain>
    </source>
</reference>
<feature type="domain" description="HTH tetR-type" evidence="6">
    <location>
        <begin position="9"/>
        <end position="69"/>
    </location>
</feature>
<dbReference type="GO" id="GO:0000976">
    <property type="term" value="F:transcription cis-regulatory region binding"/>
    <property type="evidence" value="ECO:0007669"/>
    <property type="project" value="TreeGrafter"/>
</dbReference>
<dbReference type="Pfam" id="PF00440">
    <property type="entry name" value="TetR_N"/>
    <property type="match status" value="1"/>
</dbReference>
<organism evidence="7 8">
    <name type="scientific">Aeromicrobium camelliae</name>
    <dbReference type="NCBI Taxonomy" id="1538144"/>
    <lineage>
        <taxon>Bacteria</taxon>
        <taxon>Bacillati</taxon>
        <taxon>Actinomycetota</taxon>
        <taxon>Actinomycetes</taxon>
        <taxon>Propionibacteriales</taxon>
        <taxon>Nocardioidaceae</taxon>
        <taxon>Aeromicrobium</taxon>
    </lineage>
</organism>
<protein>
    <submittedName>
        <fullName evidence="7">TetR family transcriptional regulator</fullName>
    </submittedName>
</protein>
<dbReference type="PANTHER" id="PTHR30055">
    <property type="entry name" value="HTH-TYPE TRANSCRIPTIONAL REGULATOR RUTR"/>
    <property type="match status" value="1"/>
</dbReference>
<dbReference type="PROSITE" id="PS50977">
    <property type="entry name" value="HTH_TETR_2"/>
    <property type="match status" value="1"/>
</dbReference>
<dbReference type="InterPro" id="IPR009057">
    <property type="entry name" value="Homeodomain-like_sf"/>
</dbReference>
<dbReference type="InterPro" id="IPR036271">
    <property type="entry name" value="Tet_transcr_reg_TetR-rel_C_sf"/>
</dbReference>
<evidence type="ECO:0000256" key="5">
    <source>
        <dbReference type="PROSITE-ProRule" id="PRU00335"/>
    </source>
</evidence>
<dbReference type="GO" id="GO:0003700">
    <property type="term" value="F:DNA-binding transcription factor activity"/>
    <property type="evidence" value="ECO:0007669"/>
    <property type="project" value="TreeGrafter"/>
</dbReference>
<dbReference type="PRINTS" id="PR00455">
    <property type="entry name" value="HTHTETR"/>
</dbReference>
<keyword evidence="1" id="KW-0678">Repressor</keyword>
<evidence type="ECO:0000313" key="8">
    <source>
        <dbReference type="Proteomes" id="UP000275225"/>
    </source>
</evidence>
<keyword evidence="4" id="KW-0804">Transcription</keyword>
<dbReference type="OrthoDB" id="3288227at2"/>
<dbReference type="PANTHER" id="PTHR30055:SF200">
    <property type="entry name" value="HTH-TYPE TRANSCRIPTIONAL REPRESSOR BDCR"/>
    <property type="match status" value="1"/>
</dbReference>
<dbReference type="AlphaFoldDB" id="A0A3N6X3U3"/>
<feature type="DNA-binding region" description="H-T-H motif" evidence="5">
    <location>
        <begin position="32"/>
        <end position="51"/>
    </location>
</feature>
<dbReference type="InterPro" id="IPR039538">
    <property type="entry name" value="BetI_C"/>
</dbReference>
<evidence type="ECO:0000259" key="6">
    <source>
        <dbReference type="PROSITE" id="PS50977"/>
    </source>
</evidence>
<sequence length="201" mass="21943">MTRQRLSPAERREQVVQAARSVIVQRGLAGTSLRDIAAAAQVSMGTVTYHFSGVDEILSAVVIAESERFYGAVVAAADAEPDARRALQILVDPLFEDAPDVEAHWRIWSDFWAAVARRPDMADAYAQRIRHWEACCARTIERGVAAGTFRTVDAEDAALKLAAYADGLGTQRAQGVAGLTAERARAWMSEFVELLLSPADR</sequence>
<proteinExistence type="predicted"/>
<evidence type="ECO:0000256" key="2">
    <source>
        <dbReference type="ARBA" id="ARBA00023015"/>
    </source>
</evidence>
<dbReference type="Pfam" id="PF13977">
    <property type="entry name" value="TetR_C_6"/>
    <property type="match status" value="1"/>
</dbReference>
<keyword evidence="3 5" id="KW-0238">DNA-binding</keyword>
<dbReference type="Gene3D" id="1.10.357.10">
    <property type="entry name" value="Tetracycline Repressor, domain 2"/>
    <property type="match status" value="1"/>
</dbReference>
<dbReference type="SUPFAM" id="SSF46689">
    <property type="entry name" value="Homeodomain-like"/>
    <property type="match status" value="1"/>
</dbReference>
<accession>A0A3N6X3U3</accession>
<dbReference type="EMBL" id="RQJX01000005">
    <property type="protein sequence ID" value="RQN08785.1"/>
    <property type="molecule type" value="Genomic_DNA"/>
</dbReference>
<name>A0A3N6X3U3_9ACTN</name>
<evidence type="ECO:0000256" key="3">
    <source>
        <dbReference type="ARBA" id="ARBA00023125"/>
    </source>
</evidence>
<evidence type="ECO:0000313" key="7">
    <source>
        <dbReference type="EMBL" id="RQN08785.1"/>
    </source>
</evidence>
<gene>
    <name evidence="7" type="ORF">EHW97_05935</name>
</gene>
<dbReference type="SUPFAM" id="SSF48498">
    <property type="entry name" value="Tetracyclin repressor-like, C-terminal domain"/>
    <property type="match status" value="1"/>
</dbReference>
<evidence type="ECO:0000256" key="4">
    <source>
        <dbReference type="ARBA" id="ARBA00023163"/>
    </source>
</evidence>
<comment type="caution">
    <text evidence="7">The sequence shown here is derived from an EMBL/GenBank/DDBJ whole genome shotgun (WGS) entry which is preliminary data.</text>
</comment>
<evidence type="ECO:0000256" key="1">
    <source>
        <dbReference type="ARBA" id="ARBA00022491"/>
    </source>
</evidence>
<keyword evidence="2" id="KW-0805">Transcription regulation</keyword>
<dbReference type="InterPro" id="IPR050109">
    <property type="entry name" value="HTH-type_TetR-like_transc_reg"/>
</dbReference>
<keyword evidence="8" id="KW-1185">Reference proteome</keyword>
<dbReference type="RefSeq" id="WP_124236240.1">
    <property type="nucleotide sequence ID" value="NZ_JBHUFI010000003.1"/>
</dbReference>
<dbReference type="Proteomes" id="UP000275225">
    <property type="component" value="Unassembled WGS sequence"/>
</dbReference>
<dbReference type="InterPro" id="IPR001647">
    <property type="entry name" value="HTH_TetR"/>
</dbReference>